<keyword evidence="1" id="KW-0560">Oxidoreductase</keyword>
<dbReference type="Gene3D" id="3.20.20.30">
    <property type="entry name" value="Luciferase-like domain"/>
    <property type="match status" value="1"/>
</dbReference>
<dbReference type="PANTHER" id="PTHR43244:SF1">
    <property type="entry name" value="5,10-METHYLENETETRAHYDROMETHANOPTERIN REDUCTASE"/>
    <property type="match status" value="1"/>
</dbReference>
<evidence type="ECO:0000256" key="1">
    <source>
        <dbReference type="ARBA" id="ARBA00023002"/>
    </source>
</evidence>
<dbReference type="EMBL" id="BAAAHP010000009">
    <property type="protein sequence ID" value="GAA0920850.1"/>
    <property type="molecule type" value="Genomic_DNA"/>
</dbReference>
<sequence>MEITVVIASRPEVPPDEELRTAVVADRLGYRDLWVGEGFVWDAFALATAAGLKTRQIELTVGPIPVSVRDPASIARAAASTAALVGRPVGVALGTSSLRVVERMHGRSRRRAVTTMAESAQALRALFAGQVADFAGETVSTHDYRLRLDPPGGPITLAAFGDRAIEVAARHADRMVLDLVSPELARHYRGKLDAAAERVGRPAPRLAAWIPAAVDPTPEARVQVLRSVLGYLSVAGYQEMFVAAGLGDAVRRSQEGADVDELVGAVPPSAVERLGLVGDAASVRERLDAYAEAGLDEVVLVPATAGDPGGERTLIALAP</sequence>
<dbReference type="NCBIfam" id="TIGR03841">
    <property type="entry name" value="F420_Rv3093c"/>
    <property type="match status" value="1"/>
</dbReference>
<accession>A0ABN1P0Z8</accession>
<dbReference type="PANTHER" id="PTHR43244">
    <property type="match status" value="1"/>
</dbReference>
<protein>
    <submittedName>
        <fullName evidence="3">LLM class F420-dependent oxidoreductase</fullName>
    </submittedName>
</protein>
<evidence type="ECO:0000313" key="4">
    <source>
        <dbReference type="Proteomes" id="UP001499967"/>
    </source>
</evidence>
<name>A0ABN1P0Z8_9PSEU</name>
<gene>
    <name evidence="3" type="ORF">GCM10009559_03580</name>
</gene>
<evidence type="ECO:0000313" key="3">
    <source>
        <dbReference type="EMBL" id="GAA0920850.1"/>
    </source>
</evidence>
<keyword evidence="4" id="KW-1185">Reference proteome</keyword>
<dbReference type="SUPFAM" id="SSF51679">
    <property type="entry name" value="Bacterial luciferase-like"/>
    <property type="match status" value="1"/>
</dbReference>
<dbReference type="InterPro" id="IPR050564">
    <property type="entry name" value="F420-G6PD/mer"/>
</dbReference>
<dbReference type="InterPro" id="IPR022526">
    <property type="entry name" value="F420_Rv3093c"/>
</dbReference>
<dbReference type="Pfam" id="PF00296">
    <property type="entry name" value="Bac_luciferase"/>
    <property type="match status" value="1"/>
</dbReference>
<comment type="caution">
    <text evidence="3">The sequence shown here is derived from an EMBL/GenBank/DDBJ whole genome shotgun (WGS) entry which is preliminary data.</text>
</comment>
<feature type="domain" description="Luciferase-like" evidence="2">
    <location>
        <begin position="12"/>
        <end position="296"/>
    </location>
</feature>
<proteinExistence type="predicted"/>
<dbReference type="InterPro" id="IPR036661">
    <property type="entry name" value="Luciferase-like_sf"/>
</dbReference>
<dbReference type="RefSeq" id="WP_343938123.1">
    <property type="nucleotide sequence ID" value="NZ_BAAAHP010000009.1"/>
</dbReference>
<dbReference type="InterPro" id="IPR011251">
    <property type="entry name" value="Luciferase-like_dom"/>
</dbReference>
<dbReference type="Proteomes" id="UP001499967">
    <property type="component" value="Unassembled WGS sequence"/>
</dbReference>
<reference evidence="3 4" key="1">
    <citation type="journal article" date="2019" name="Int. J. Syst. Evol. Microbiol.">
        <title>The Global Catalogue of Microorganisms (GCM) 10K type strain sequencing project: providing services to taxonomists for standard genome sequencing and annotation.</title>
        <authorList>
            <consortium name="The Broad Institute Genomics Platform"/>
            <consortium name="The Broad Institute Genome Sequencing Center for Infectious Disease"/>
            <person name="Wu L."/>
            <person name="Ma J."/>
        </authorList>
    </citation>
    <scope>NUCLEOTIDE SEQUENCE [LARGE SCALE GENOMIC DNA]</scope>
    <source>
        <strain evidence="3 4">JCM 11117</strain>
    </source>
</reference>
<evidence type="ECO:0000259" key="2">
    <source>
        <dbReference type="Pfam" id="PF00296"/>
    </source>
</evidence>
<organism evidence="3 4">
    <name type="scientific">Pseudonocardia zijingensis</name>
    <dbReference type="NCBI Taxonomy" id="153376"/>
    <lineage>
        <taxon>Bacteria</taxon>
        <taxon>Bacillati</taxon>
        <taxon>Actinomycetota</taxon>
        <taxon>Actinomycetes</taxon>
        <taxon>Pseudonocardiales</taxon>
        <taxon>Pseudonocardiaceae</taxon>
        <taxon>Pseudonocardia</taxon>
    </lineage>
</organism>